<evidence type="ECO:0000313" key="3">
    <source>
        <dbReference type="Proteomes" id="UP000019116"/>
    </source>
</evidence>
<dbReference type="Gramene" id="TraesCLE_scaffold_096524_01G000100.1">
    <property type="protein sequence ID" value="TraesCLE_scaffold_096524_01G000100.1"/>
    <property type="gene ID" value="TraesCLE_scaffold_096524_01G000100"/>
</dbReference>
<dbReference type="Proteomes" id="UP000019116">
    <property type="component" value="Chromosome 2B"/>
</dbReference>
<organism evidence="2">
    <name type="scientific">Triticum aestivum</name>
    <name type="common">Wheat</name>
    <dbReference type="NCBI Taxonomy" id="4565"/>
    <lineage>
        <taxon>Eukaryota</taxon>
        <taxon>Viridiplantae</taxon>
        <taxon>Streptophyta</taxon>
        <taxon>Embryophyta</taxon>
        <taxon>Tracheophyta</taxon>
        <taxon>Spermatophyta</taxon>
        <taxon>Magnoliopsida</taxon>
        <taxon>Liliopsida</taxon>
        <taxon>Poales</taxon>
        <taxon>Poaceae</taxon>
        <taxon>BOP clade</taxon>
        <taxon>Pooideae</taxon>
        <taxon>Triticodae</taxon>
        <taxon>Triticeae</taxon>
        <taxon>Triticinae</taxon>
        <taxon>Triticum</taxon>
    </lineage>
</organism>
<keyword evidence="3" id="KW-1185">Reference proteome</keyword>
<dbReference type="EnsemblPlants" id="TraesCS2B02G393700.1">
    <property type="protein sequence ID" value="TraesCS2B02G393700.1"/>
    <property type="gene ID" value="TraesCS2B02G393700"/>
</dbReference>
<dbReference type="OrthoDB" id="1912778at2759"/>
<dbReference type="PANTHER" id="PTHR37734">
    <property type="entry name" value="LARGE RIBOSOMAL RNA SUBUNIT ACCUMULATION PROTEIN YCED HOMOLOG 2, CHLOROPLASTIC"/>
    <property type="match status" value="1"/>
</dbReference>
<dbReference type="Gramene" id="TraesCS2B02G393700.1">
    <property type="protein sequence ID" value="TraesCS2B02G393700.1"/>
    <property type="gene ID" value="TraesCS2B02G393700"/>
</dbReference>
<evidence type="ECO:0000313" key="2">
    <source>
        <dbReference type="EnsemblPlants" id="TraesCS2B02G393700.1"/>
    </source>
</evidence>
<dbReference type="Gramene" id="TraesROB_scaffold_056738_01G000300.1">
    <property type="protein sequence ID" value="TraesROB_scaffold_056738_01G000300.1"/>
    <property type="gene ID" value="TraesROB_scaffold_056738_01G000300"/>
</dbReference>
<reference evidence="2" key="2">
    <citation type="submission" date="2018-10" db="UniProtKB">
        <authorList>
            <consortium name="EnsemblPlants"/>
        </authorList>
    </citation>
    <scope>IDENTIFICATION</scope>
</reference>
<dbReference type="AlphaFoldDB" id="A0A3B6C9U2"/>
<dbReference type="Gramene" id="TraesCS2B03G1003200.1">
    <property type="protein sequence ID" value="TraesCS2B03G1003200.1.CDS"/>
    <property type="gene ID" value="TraesCS2B03G1003200"/>
</dbReference>
<evidence type="ECO:0000256" key="1">
    <source>
        <dbReference type="SAM" id="MobiDB-lite"/>
    </source>
</evidence>
<name>A0A3B6C9U2_WHEAT</name>
<dbReference type="Gramene" id="TraesCAD_scaffold_004704_01G000300.1">
    <property type="protein sequence ID" value="TraesCAD_scaffold_004704_01G000300.1"/>
    <property type="gene ID" value="TraesCAD_scaffold_004704_01G000300"/>
</dbReference>
<dbReference type="Pfam" id="PF02620">
    <property type="entry name" value="YceD"/>
    <property type="match status" value="1"/>
</dbReference>
<proteinExistence type="predicted"/>
<dbReference type="InterPro" id="IPR003772">
    <property type="entry name" value="YceD"/>
</dbReference>
<dbReference type="STRING" id="4565.A0A3B6C9U2"/>
<dbReference type="OMA" id="VMYVKPG"/>
<dbReference type="InterPro" id="IPR044985">
    <property type="entry name" value="YceD_plant"/>
</dbReference>
<dbReference type="PANTHER" id="PTHR37734:SF1">
    <property type="entry name" value="LARGE RIBOSOMAL RNA SUBUNIT ACCUMULATION PROTEIN YCED HOMOLOG 2, CHLOROPLASTIC"/>
    <property type="match status" value="1"/>
</dbReference>
<dbReference type="Gramene" id="TraesWEE_scaffold_047156_01G000300.1">
    <property type="protein sequence ID" value="TraesWEE_scaffold_047156_01G000300.1"/>
    <property type="gene ID" value="TraesWEE_scaffold_047156_01G000300"/>
</dbReference>
<reference evidence="2" key="1">
    <citation type="submission" date="2018-08" db="EMBL/GenBank/DDBJ databases">
        <authorList>
            <person name="Rossello M."/>
        </authorList>
    </citation>
    <scope>NUCLEOTIDE SEQUENCE [LARGE SCALE GENOMIC DNA]</scope>
    <source>
        <strain evidence="2">cv. Chinese Spring</strain>
    </source>
</reference>
<protein>
    <recommendedName>
        <fullName evidence="4">DUF177 domain-containing protein</fullName>
    </recommendedName>
</protein>
<feature type="region of interest" description="Disordered" evidence="1">
    <location>
        <begin position="133"/>
        <end position="175"/>
    </location>
</feature>
<accession>A0A3B6C9U2</accession>
<evidence type="ECO:0008006" key="4">
    <source>
        <dbReference type="Google" id="ProtNLM"/>
    </source>
</evidence>
<sequence length="341" mass="37515">MGALNLFQNLPSSLSWVKLIHGQAWRLSVRRAGCGSVSTGHVRKRTMHQYHTSVTPGSCKRIRQSYPHDSVCYGTHAASTAGRSSALSSTTMARACKCSPAVRLLPYPITAQLAGSRSHGRCRSLAVHAQLPTEDDYPAESPKRVQVTQSLRRRRRRGPGARQSLVSVGTSRGGGDQWSSDFELTLRQLRLDDLIEEGQSDADVLVHLLVQQHTQFGMSIKGRVVTSLTKICDSCSAPYCTKIDEQFDITVLSSSRKDQSGLPEIGDSDPSVMYVKPGTEIDIDSSIQETIRLTASAKSSCSEACEKSPVVWKRAGNQKKRYSQTWSKLLDLKRTLDKAHS</sequence>